<evidence type="ECO:0000259" key="7">
    <source>
        <dbReference type="SMART" id="SM00563"/>
    </source>
</evidence>
<reference evidence="8 9" key="1">
    <citation type="submission" date="2020-02" db="EMBL/GenBank/DDBJ databases">
        <title>complete genome sequence of Rhodobacteraceae bacterium.</title>
        <authorList>
            <person name="Park J."/>
            <person name="Kim Y.-S."/>
            <person name="Kim K.-H."/>
        </authorList>
    </citation>
    <scope>NUCLEOTIDE SEQUENCE [LARGE SCALE GENOMIC DNA]</scope>
    <source>
        <strain evidence="8 9">RR4-56</strain>
    </source>
</reference>
<dbReference type="EMBL" id="CP049056">
    <property type="protein sequence ID" value="QIE57975.1"/>
    <property type="molecule type" value="Genomic_DNA"/>
</dbReference>
<dbReference type="InterPro" id="IPR002123">
    <property type="entry name" value="Plipid/glycerol_acylTrfase"/>
</dbReference>
<proteinExistence type="predicted"/>
<sequence length="455" mass="50556">MQGVIEIPIWLAVIGGLAAGVAILDRVLAPSFRWYFRRRFERAVERLNRRLSLHIRPFVLMRRSFLIGRLTHDPEVMRAVEAHVRKTGMPRDIAFRQVEEYAKEITPSFSAMVYFGLGARVSRWITNWLYHVRFGALDRRALAKIDPDAAVIFVINHRSNVDYLLVTHLASDSVTISYAVGEWARVWPLSRVIRGMGAYFIRRRERDGLYRAVLRRYVQMAAEGGVTQAIFPEGGLSRDGALGPPKLGLLSYILEGFDPAGARDVVFVPVGLNYDRVLEDRILLGAEGEHGAGRFDIRPFRAFRFLAAHALGRLTGATKRFGYASVGFGAPLSLRDWIAQHAPGVTPLGAELIRRIGAVTPVLPVALVAAALLDAKHPTPRAALEARARALAKTVQGAGAHLHLPQDTIESAIESGLRALMLRRLVIEAAGEIRPAPDETRLLEFYARSIAHLRP</sequence>
<keyword evidence="9" id="KW-1185">Reference proteome</keyword>
<dbReference type="EC" id="2.3.1.15" evidence="3"/>
<name>A0A7M3T7J4_9RHOB</name>
<dbReference type="Pfam" id="PF19277">
    <property type="entry name" value="GPAT_C"/>
    <property type="match status" value="1"/>
</dbReference>
<evidence type="ECO:0000313" key="8">
    <source>
        <dbReference type="EMBL" id="QIE57975.1"/>
    </source>
</evidence>
<feature type="transmembrane region" description="Helical" evidence="6">
    <location>
        <begin position="7"/>
        <end position="29"/>
    </location>
</feature>
<keyword evidence="6" id="KW-0812">Transmembrane</keyword>
<dbReference type="InterPro" id="IPR022284">
    <property type="entry name" value="GPAT/DHAPAT"/>
</dbReference>
<comment type="catalytic activity">
    <reaction evidence="5">
        <text>sn-glycerol 3-phosphate + an acyl-CoA = a 1-acyl-sn-glycero-3-phosphate + CoA</text>
        <dbReference type="Rhea" id="RHEA:15325"/>
        <dbReference type="ChEBI" id="CHEBI:57287"/>
        <dbReference type="ChEBI" id="CHEBI:57597"/>
        <dbReference type="ChEBI" id="CHEBI:57970"/>
        <dbReference type="ChEBI" id="CHEBI:58342"/>
        <dbReference type="EC" id="2.3.1.15"/>
    </reaction>
</comment>
<dbReference type="AlphaFoldDB" id="A0A7M3T7J4"/>
<protein>
    <recommendedName>
        <fullName evidence="4">Glycerol-3-phosphate acyltransferase</fullName>
        <ecNumber evidence="3">2.3.1.15</ecNumber>
    </recommendedName>
</protein>
<dbReference type="KEGG" id="hdh:G5B40_19110"/>
<keyword evidence="8" id="KW-0808">Transferase</keyword>
<keyword evidence="6" id="KW-1133">Transmembrane helix</keyword>
<evidence type="ECO:0000256" key="1">
    <source>
        <dbReference type="ARBA" id="ARBA00004184"/>
    </source>
</evidence>
<organism evidence="8 9">
    <name type="scientific">Pikeienuella piscinae</name>
    <dbReference type="NCBI Taxonomy" id="2748098"/>
    <lineage>
        <taxon>Bacteria</taxon>
        <taxon>Pseudomonadati</taxon>
        <taxon>Pseudomonadota</taxon>
        <taxon>Alphaproteobacteria</taxon>
        <taxon>Rhodobacterales</taxon>
        <taxon>Paracoccaceae</taxon>
        <taxon>Pikeienuella</taxon>
    </lineage>
</organism>
<accession>A0A7M3T7J4</accession>
<keyword evidence="8" id="KW-0012">Acyltransferase</keyword>
<comment type="pathway">
    <text evidence="2">Phospholipid metabolism; CDP-diacylglycerol biosynthesis; CDP-diacylglycerol from sn-glycerol 3-phosphate: step 1/3.</text>
</comment>
<dbReference type="PANTHER" id="PTHR12563">
    <property type="entry name" value="GLYCEROL-3-PHOSPHATE ACYLTRANSFERASE"/>
    <property type="match status" value="1"/>
</dbReference>
<keyword evidence="6" id="KW-0472">Membrane</keyword>
<dbReference type="GO" id="GO:0016024">
    <property type="term" value="P:CDP-diacylglycerol biosynthetic process"/>
    <property type="evidence" value="ECO:0007669"/>
    <property type="project" value="UniProtKB-UniPathway"/>
</dbReference>
<dbReference type="UniPathway" id="UPA00557">
    <property type="reaction ID" value="UER00612"/>
</dbReference>
<dbReference type="GO" id="GO:0012505">
    <property type="term" value="C:endomembrane system"/>
    <property type="evidence" value="ECO:0007669"/>
    <property type="project" value="UniProtKB-SubCell"/>
</dbReference>
<evidence type="ECO:0000256" key="4">
    <source>
        <dbReference type="ARBA" id="ARBA00013432"/>
    </source>
</evidence>
<feature type="domain" description="Phospholipid/glycerol acyltransferase" evidence="7">
    <location>
        <begin position="151"/>
        <end position="275"/>
    </location>
</feature>
<evidence type="ECO:0000313" key="9">
    <source>
        <dbReference type="Proteomes" id="UP000503336"/>
    </source>
</evidence>
<comment type="subcellular location">
    <subcellularLocation>
        <location evidence="1">Endomembrane system</location>
        <topology evidence="1">Peripheral membrane protein</topology>
    </subcellularLocation>
</comment>
<dbReference type="Proteomes" id="UP000503336">
    <property type="component" value="Chromosome"/>
</dbReference>
<evidence type="ECO:0000256" key="2">
    <source>
        <dbReference type="ARBA" id="ARBA00004765"/>
    </source>
</evidence>
<dbReference type="Pfam" id="PF01553">
    <property type="entry name" value="Acyltransferase"/>
    <property type="match status" value="1"/>
</dbReference>
<gene>
    <name evidence="8" type="ORF">G5B40_19110</name>
</gene>
<dbReference type="PANTHER" id="PTHR12563:SF17">
    <property type="entry name" value="DIHYDROXYACETONE PHOSPHATE ACYLTRANSFERASE"/>
    <property type="match status" value="1"/>
</dbReference>
<evidence type="ECO:0000256" key="6">
    <source>
        <dbReference type="SAM" id="Phobius"/>
    </source>
</evidence>
<dbReference type="SMART" id="SM00563">
    <property type="entry name" value="PlsC"/>
    <property type="match status" value="1"/>
</dbReference>
<dbReference type="SUPFAM" id="SSF69593">
    <property type="entry name" value="Glycerol-3-phosphate (1)-acyltransferase"/>
    <property type="match status" value="1"/>
</dbReference>
<evidence type="ECO:0000256" key="3">
    <source>
        <dbReference type="ARBA" id="ARBA00013113"/>
    </source>
</evidence>
<dbReference type="InterPro" id="IPR045520">
    <property type="entry name" value="GPAT/DHAPAT_C"/>
</dbReference>
<dbReference type="GO" id="GO:0004366">
    <property type="term" value="F:glycerol-3-phosphate O-acyltransferase activity"/>
    <property type="evidence" value="ECO:0007669"/>
    <property type="project" value="UniProtKB-EC"/>
</dbReference>
<evidence type="ECO:0000256" key="5">
    <source>
        <dbReference type="ARBA" id="ARBA00048427"/>
    </source>
</evidence>